<accession>A0ABV3GTC8</accession>
<organism evidence="2 3">
    <name type="scientific">Microtetraspora glauca</name>
    <dbReference type="NCBI Taxonomy" id="1996"/>
    <lineage>
        <taxon>Bacteria</taxon>
        <taxon>Bacillati</taxon>
        <taxon>Actinomycetota</taxon>
        <taxon>Actinomycetes</taxon>
        <taxon>Streptosporangiales</taxon>
        <taxon>Streptosporangiaceae</taxon>
        <taxon>Microtetraspora</taxon>
    </lineage>
</organism>
<evidence type="ECO:0000256" key="1">
    <source>
        <dbReference type="SAM" id="Phobius"/>
    </source>
</evidence>
<dbReference type="EMBL" id="JBFALK010000036">
    <property type="protein sequence ID" value="MEV0974884.1"/>
    <property type="molecule type" value="Genomic_DNA"/>
</dbReference>
<name>A0ABV3GTC8_MICGL</name>
<keyword evidence="1" id="KW-0812">Transmembrane</keyword>
<keyword evidence="3" id="KW-1185">Reference proteome</keyword>
<feature type="transmembrane region" description="Helical" evidence="1">
    <location>
        <begin position="41"/>
        <end position="62"/>
    </location>
</feature>
<reference evidence="2 3" key="1">
    <citation type="submission" date="2024-06" db="EMBL/GenBank/DDBJ databases">
        <title>The Natural Products Discovery Center: Release of the First 8490 Sequenced Strains for Exploring Actinobacteria Biosynthetic Diversity.</title>
        <authorList>
            <person name="Kalkreuter E."/>
            <person name="Kautsar S.A."/>
            <person name="Yang D."/>
            <person name="Bader C.D."/>
            <person name="Teijaro C.N."/>
            <person name="Fluegel L."/>
            <person name="Davis C.M."/>
            <person name="Simpson J.R."/>
            <person name="Lauterbach L."/>
            <person name="Steele A.D."/>
            <person name="Gui C."/>
            <person name="Meng S."/>
            <person name="Li G."/>
            <person name="Viehrig K."/>
            <person name="Ye F."/>
            <person name="Su P."/>
            <person name="Kiefer A.F."/>
            <person name="Nichols A."/>
            <person name="Cepeda A.J."/>
            <person name="Yan W."/>
            <person name="Fan B."/>
            <person name="Jiang Y."/>
            <person name="Adhikari A."/>
            <person name="Zheng C.-J."/>
            <person name="Schuster L."/>
            <person name="Cowan T.M."/>
            <person name="Smanski M.J."/>
            <person name="Chevrette M.G."/>
            <person name="De Carvalho L.P.S."/>
            <person name="Shen B."/>
        </authorList>
    </citation>
    <scope>NUCLEOTIDE SEQUENCE [LARGE SCALE GENOMIC DNA]</scope>
    <source>
        <strain evidence="2 3">NPDC050100</strain>
    </source>
</reference>
<keyword evidence="1" id="KW-1133">Transmembrane helix</keyword>
<keyword evidence="1" id="KW-0472">Membrane</keyword>
<dbReference type="Proteomes" id="UP001551675">
    <property type="component" value="Unassembled WGS sequence"/>
</dbReference>
<comment type="caution">
    <text evidence="2">The sequence shown here is derived from an EMBL/GenBank/DDBJ whole genome shotgun (WGS) entry which is preliminary data.</text>
</comment>
<proteinExistence type="predicted"/>
<evidence type="ECO:0000313" key="2">
    <source>
        <dbReference type="EMBL" id="MEV0974884.1"/>
    </source>
</evidence>
<sequence>MTELEDRLRSALEARAHTYGTSPQAWIEVRKRTLRSRQRRIWLLTLVPMAAAATALPMFLAIGSAQNDEAGTGVVTAYASTARDGDIYADVMQDKTALGDRLILDNPSEHRPMLLWFAKTTDAQGVAGTAFCTATQSRDGGSDASCGNVLIDTRPQEEQAWEEGATASWPLPEAVLYYGVAREGVAGVSAVAEDGSTVVGRLQRPEGAPLSIWTVSVPSKAHITAFTFTDTEGRVIERVKKQTDHLGPEANSNPLGSAMRMPGGLTANAYETPDKTLIWTLDGQEVGIHLVRSKDLMTDMGDRKYPVEFRDHGDRWFGVTTAQTTRVALIFKDGRRVTADTRADPWKIGVRLFSGSYRRPGDIYLEGFQLVGYNEAGAAIWREYHPAQKPLWQTPHPMSSPR</sequence>
<dbReference type="RefSeq" id="WP_358141980.1">
    <property type="nucleotide sequence ID" value="NZ_JBFALK010000036.1"/>
</dbReference>
<gene>
    <name evidence="2" type="ORF">AB0I59_40380</name>
</gene>
<protein>
    <submittedName>
        <fullName evidence="2">Uncharacterized protein</fullName>
    </submittedName>
</protein>
<evidence type="ECO:0000313" key="3">
    <source>
        <dbReference type="Proteomes" id="UP001551675"/>
    </source>
</evidence>